<dbReference type="Proteomes" id="UP000325081">
    <property type="component" value="Unassembled WGS sequence"/>
</dbReference>
<dbReference type="AlphaFoldDB" id="A0A5A7PBN4"/>
<feature type="transmembrane region" description="Helical" evidence="1">
    <location>
        <begin position="59"/>
        <end position="75"/>
    </location>
</feature>
<organism evidence="2 3">
    <name type="scientific">Striga asiatica</name>
    <name type="common">Asiatic witchweed</name>
    <name type="synonym">Buchnera asiatica</name>
    <dbReference type="NCBI Taxonomy" id="4170"/>
    <lineage>
        <taxon>Eukaryota</taxon>
        <taxon>Viridiplantae</taxon>
        <taxon>Streptophyta</taxon>
        <taxon>Embryophyta</taxon>
        <taxon>Tracheophyta</taxon>
        <taxon>Spermatophyta</taxon>
        <taxon>Magnoliopsida</taxon>
        <taxon>eudicotyledons</taxon>
        <taxon>Gunneridae</taxon>
        <taxon>Pentapetalae</taxon>
        <taxon>asterids</taxon>
        <taxon>lamiids</taxon>
        <taxon>Lamiales</taxon>
        <taxon>Orobanchaceae</taxon>
        <taxon>Buchnereae</taxon>
        <taxon>Striga</taxon>
    </lineage>
</organism>
<keyword evidence="1" id="KW-0472">Membrane</keyword>
<keyword evidence="1" id="KW-1133">Transmembrane helix</keyword>
<dbReference type="EMBL" id="BKCP01004339">
    <property type="protein sequence ID" value="GER30325.1"/>
    <property type="molecule type" value="Genomic_DNA"/>
</dbReference>
<evidence type="ECO:0000313" key="2">
    <source>
        <dbReference type="EMBL" id="GER30325.1"/>
    </source>
</evidence>
<proteinExistence type="predicted"/>
<sequence>MAPSNSYRQKFRFLTKTRPVSKKLSLLLLLVSVTSTRRTRGVVARPSTRRVAARVETKIATKFVLLLVYIVWWLLGMEGGARGSVNAYSRGKNLGFLEARQTRYGVPEILQLADDEARSGNVPSRIVTAQAGWMTDIPTNFRIRIIQLEC</sequence>
<evidence type="ECO:0000256" key="1">
    <source>
        <dbReference type="SAM" id="Phobius"/>
    </source>
</evidence>
<evidence type="ECO:0000313" key="3">
    <source>
        <dbReference type="Proteomes" id="UP000325081"/>
    </source>
</evidence>
<comment type="caution">
    <text evidence="2">The sequence shown here is derived from an EMBL/GenBank/DDBJ whole genome shotgun (WGS) entry which is preliminary data.</text>
</comment>
<keyword evidence="2" id="KW-0240">DNA-directed RNA polymerase</keyword>
<gene>
    <name evidence="2" type="ORF">STAS_06275</name>
</gene>
<keyword evidence="2" id="KW-0804">Transcription</keyword>
<keyword evidence="1" id="KW-0812">Transmembrane</keyword>
<reference evidence="3" key="1">
    <citation type="journal article" date="2019" name="Curr. Biol.">
        <title>Genome Sequence of Striga asiatica Provides Insight into the Evolution of Plant Parasitism.</title>
        <authorList>
            <person name="Yoshida S."/>
            <person name="Kim S."/>
            <person name="Wafula E.K."/>
            <person name="Tanskanen J."/>
            <person name="Kim Y.M."/>
            <person name="Honaas L."/>
            <person name="Yang Z."/>
            <person name="Spallek T."/>
            <person name="Conn C.E."/>
            <person name="Ichihashi Y."/>
            <person name="Cheong K."/>
            <person name="Cui S."/>
            <person name="Der J.P."/>
            <person name="Gundlach H."/>
            <person name="Jiao Y."/>
            <person name="Hori C."/>
            <person name="Ishida J.K."/>
            <person name="Kasahara H."/>
            <person name="Kiba T."/>
            <person name="Kim M.S."/>
            <person name="Koo N."/>
            <person name="Laohavisit A."/>
            <person name="Lee Y.H."/>
            <person name="Lumba S."/>
            <person name="McCourt P."/>
            <person name="Mortimer J.C."/>
            <person name="Mutuku J.M."/>
            <person name="Nomura T."/>
            <person name="Sasaki-Sekimoto Y."/>
            <person name="Seto Y."/>
            <person name="Wang Y."/>
            <person name="Wakatake T."/>
            <person name="Sakakibara H."/>
            <person name="Demura T."/>
            <person name="Yamaguchi S."/>
            <person name="Yoneyama K."/>
            <person name="Manabe R.I."/>
            <person name="Nelson D.C."/>
            <person name="Schulman A.H."/>
            <person name="Timko M.P."/>
            <person name="dePamphilis C.W."/>
            <person name="Choi D."/>
            <person name="Shirasu K."/>
        </authorList>
    </citation>
    <scope>NUCLEOTIDE SEQUENCE [LARGE SCALE GENOMIC DNA]</scope>
    <source>
        <strain evidence="3">cv. UVA1</strain>
    </source>
</reference>
<keyword evidence="3" id="KW-1185">Reference proteome</keyword>
<dbReference type="GO" id="GO:0000428">
    <property type="term" value="C:DNA-directed RNA polymerase complex"/>
    <property type="evidence" value="ECO:0007669"/>
    <property type="project" value="UniProtKB-KW"/>
</dbReference>
<protein>
    <submittedName>
        <fullName evidence="2">DNA-directed RNA polymerase subunit beta</fullName>
    </submittedName>
</protein>
<accession>A0A5A7PBN4</accession>
<name>A0A5A7PBN4_STRAF</name>